<feature type="compositionally biased region" description="Basic and acidic residues" evidence="4">
    <location>
        <begin position="343"/>
        <end position="352"/>
    </location>
</feature>
<dbReference type="Pfam" id="PF03131">
    <property type="entry name" value="bZIP_Maf"/>
    <property type="match status" value="1"/>
</dbReference>
<feature type="compositionally biased region" description="Basic and acidic residues" evidence="4">
    <location>
        <begin position="102"/>
        <end position="114"/>
    </location>
</feature>
<dbReference type="Proteomes" id="UP000887577">
    <property type="component" value="Unplaced"/>
</dbReference>
<feature type="compositionally biased region" description="Acidic residues" evidence="4">
    <location>
        <begin position="314"/>
        <end position="330"/>
    </location>
</feature>
<evidence type="ECO:0000256" key="3">
    <source>
        <dbReference type="ARBA" id="ARBA00023163"/>
    </source>
</evidence>
<dbReference type="SUPFAM" id="SSF47454">
    <property type="entry name" value="A DNA-binding domain in eukaryotic transcription factors"/>
    <property type="match status" value="1"/>
</dbReference>
<feature type="compositionally biased region" description="Low complexity" evidence="4">
    <location>
        <begin position="411"/>
        <end position="420"/>
    </location>
</feature>
<feature type="compositionally biased region" description="Low complexity" evidence="4">
    <location>
        <begin position="276"/>
        <end position="290"/>
    </location>
</feature>
<dbReference type="GO" id="GO:0003677">
    <property type="term" value="F:DNA binding"/>
    <property type="evidence" value="ECO:0007669"/>
    <property type="project" value="UniProtKB-KW"/>
</dbReference>
<name>A0A914YYM4_9BILA</name>
<sequence length="452" mass="50607">MLVPAFEIVSYVPFTTEETNRYEELSKAQFADFYRTVAAPSKSSSFGQSNFLPSSSRLTDYSTAPSTSVFRSFAGDQEESQHSDCHRSDDGYGSNDSGFGSHSEDERNGEDHSNSGEMFYNILEDIPEPQQQHFDNITLAYQPYAPEENVIITQQSSLTTSALVQATTPSDEPSPVLGHYTENGPETLETTLELDEDDYLKYVTNQQVLEDISQSAAEQSFEAADEVLERIQRQHENSDVAVDFTPFDEPLPFLDDDFFLDVDEALIEAVAASNLNGTLSSTSGTSSSLSQSETPSQDYRLYGKLVPEIKFENDENEQDENEYDDGDDINSSDNKNHRRRGRQSKDNDLVKKHELPATAEELAAMSHKALQNLLKDPSLSDTQKSLIKRIRRRGRNKEAARKCRERRIMPSTSSNSGTSSPIKLEPPTTSTSDEKIVHRPFIIYPPTRSTKA</sequence>
<dbReference type="InterPro" id="IPR008917">
    <property type="entry name" value="TF_DNA-bd_sf"/>
</dbReference>
<organism evidence="6 7">
    <name type="scientific">Panagrolaimus superbus</name>
    <dbReference type="NCBI Taxonomy" id="310955"/>
    <lineage>
        <taxon>Eukaryota</taxon>
        <taxon>Metazoa</taxon>
        <taxon>Ecdysozoa</taxon>
        <taxon>Nematoda</taxon>
        <taxon>Chromadorea</taxon>
        <taxon>Rhabditida</taxon>
        <taxon>Tylenchina</taxon>
        <taxon>Panagrolaimomorpha</taxon>
        <taxon>Panagrolaimoidea</taxon>
        <taxon>Panagrolaimidae</taxon>
        <taxon>Panagrolaimus</taxon>
    </lineage>
</organism>
<evidence type="ECO:0000313" key="7">
    <source>
        <dbReference type="WBParaSite" id="PSU_v2.g5197.t1"/>
    </source>
</evidence>
<reference evidence="7" key="1">
    <citation type="submission" date="2022-11" db="UniProtKB">
        <authorList>
            <consortium name="WormBaseParasite"/>
        </authorList>
    </citation>
    <scope>IDENTIFICATION</scope>
</reference>
<feature type="compositionally biased region" description="Basic and acidic residues" evidence="4">
    <location>
        <begin position="396"/>
        <end position="408"/>
    </location>
</feature>
<proteinExistence type="predicted"/>
<evidence type="ECO:0000256" key="2">
    <source>
        <dbReference type="ARBA" id="ARBA00023125"/>
    </source>
</evidence>
<feature type="region of interest" description="Disordered" evidence="4">
    <location>
        <begin position="391"/>
        <end position="452"/>
    </location>
</feature>
<feature type="region of interest" description="Disordered" evidence="4">
    <location>
        <begin position="276"/>
        <end position="299"/>
    </location>
</feature>
<feature type="region of interest" description="Disordered" evidence="4">
    <location>
        <begin position="311"/>
        <end position="352"/>
    </location>
</feature>
<feature type="compositionally biased region" description="Basic and acidic residues" evidence="4">
    <location>
        <begin position="79"/>
        <end position="90"/>
    </location>
</feature>
<dbReference type="Gene3D" id="1.10.880.10">
    <property type="entry name" value="Transcription factor, Skn-1-like, DNA-binding domain"/>
    <property type="match status" value="1"/>
</dbReference>
<keyword evidence="3" id="KW-0804">Transcription</keyword>
<accession>A0A914YYM4</accession>
<keyword evidence="1" id="KW-0805">Transcription regulation</keyword>
<dbReference type="InterPro" id="IPR004827">
    <property type="entry name" value="bZIP"/>
</dbReference>
<dbReference type="PROSITE" id="PS00036">
    <property type="entry name" value="BZIP_BASIC"/>
    <property type="match status" value="1"/>
</dbReference>
<keyword evidence="2" id="KW-0238">DNA-binding</keyword>
<feature type="domain" description="BZIP" evidence="5">
    <location>
        <begin position="391"/>
        <end position="406"/>
    </location>
</feature>
<dbReference type="AlphaFoldDB" id="A0A914YYM4"/>
<dbReference type="WBParaSite" id="PSU_v2.g5197.t1">
    <property type="protein sequence ID" value="PSU_v2.g5197.t1"/>
    <property type="gene ID" value="PSU_v2.g5197"/>
</dbReference>
<dbReference type="GO" id="GO:0003700">
    <property type="term" value="F:DNA-binding transcription factor activity"/>
    <property type="evidence" value="ECO:0007669"/>
    <property type="project" value="InterPro"/>
</dbReference>
<evidence type="ECO:0000256" key="1">
    <source>
        <dbReference type="ARBA" id="ARBA00023015"/>
    </source>
</evidence>
<evidence type="ECO:0000256" key="4">
    <source>
        <dbReference type="SAM" id="MobiDB-lite"/>
    </source>
</evidence>
<feature type="region of interest" description="Disordered" evidence="4">
    <location>
        <begin position="74"/>
        <end position="115"/>
    </location>
</feature>
<evidence type="ECO:0000259" key="5">
    <source>
        <dbReference type="PROSITE" id="PS00036"/>
    </source>
</evidence>
<protein>
    <submittedName>
        <fullName evidence="7">BZIP domain-containing protein</fullName>
    </submittedName>
</protein>
<dbReference type="InterPro" id="IPR004826">
    <property type="entry name" value="bZIP_Maf"/>
</dbReference>
<evidence type="ECO:0000313" key="6">
    <source>
        <dbReference type="Proteomes" id="UP000887577"/>
    </source>
</evidence>
<keyword evidence="6" id="KW-1185">Reference proteome</keyword>